<feature type="transmembrane region" description="Helical" evidence="1">
    <location>
        <begin position="88"/>
        <end position="113"/>
    </location>
</feature>
<accession>A0A103YHM7</accession>
<dbReference type="STRING" id="59895.A0A103YHM7"/>
<gene>
    <name evidence="2" type="ORF">Ccrd_012384</name>
</gene>
<evidence type="ECO:0000313" key="2">
    <source>
        <dbReference type="EMBL" id="KVI09233.1"/>
    </source>
</evidence>
<dbReference type="Gramene" id="KVI09233">
    <property type="protein sequence ID" value="KVI09233"/>
    <property type="gene ID" value="Ccrd_012384"/>
</dbReference>
<dbReference type="OMA" id="HTLKFPP"/>
<keyword evidence="3" id="KW-1185">Reference proteome</keyword>
<dbReference type="EMBL" id="LEKV01001068">
    <property type="protein sequence ID" value="KVI09233.1"/>
    <property type="molecule type" value="Genomic_DNA"/>
</dbReference>
<keyword evidence="1" id="KW-0472">Membrane</keyword>
<keyword evidence="1" id="KW-1133">Transmembrane helix</keyword>
<dbReference type="PANTHER" id="PTHR34781:SF2">
    <property type="entry name" value="TRANSMEMBRANE PROTEIN"/>
    <property type="match status" value="1"/>
</dbReference>
<name>A0A103YHM7_CYNCS</name>
<evidence type="ECO:0000313" key="3">
    <source>
        <dbReference type="Proteomes" id="UP000243975"/>
    </source>
</evidence>
<organism evidence="2 3">
    <name type="scientific">Cynara cardunculus var. scolymus</name>
    <name type="common">Globe artichoke</name>
    <name type="synonym">Cynara scolymus</name>
    <dbReference type="NCBI Taxonomy" id="59895"/>
    <lineage>
        <taxon>Eukaryota</taxon>
        <taxon>Viridiplantae</taxon>
        <taxon>Streptophyta</taxon>
        <taxon>Embryophyta</taxon>
        <taxon>Tracheophyta</taxon>
        <taxon>Spermatophyta</taxon>
        <taxon>Magnoliopsida</taxon>
        <taxon>eudicotyledons</taxon>
        <taxon>Gunneridae</taxon>
        <taxon>Pentapetalae</taxon>
        <taxon>asterids</taxon>
        <taxon>campanulids</taxon>
        <taxon>Asterales</taxon>
        <taxon>Asteraceae</taxon>
        <taxon>Carduoideae</taxon>
        <taxon>Cardueae</taxon>
        <taxon>Carduinae</taxon>
        <taxon>Cynara</taxon>
    </lineage>
</organism>
<dbReference type="PANTHER" id="PTHR34781">
    <property type="entry name" value="TRANSMEMBRANE PROTEIN"/>
    <property type="match status" value="1"/>
</dbReference>
<reference evidence="2 3" key="1">
    <citation type="journal article" date="2016" name="Sci. Rep.">
        <title>The genome sequence of the outbreeding globe artichoke constructed de novo incorporating a phase-aware low-pass sequencing strategy of F1 progeny.</title>
        <authorList>
            <person name="Scaglione D."/>
            <person name="Reyes-Chin-Wo S."/>
            <person name="Acquadro A."/>
            <person name="Froenicke L."/>
            <person name="Portis E."/>
            <person name="Beitel C."/>
            <person name="Tirone M."/>
            <person name="Mauro R."/>
            <person name="Lo Monaco A."/>
            <person name="Mauromicale G."/>
            <person name="Faccioli P."/>
            <person name="Cattivelli L."/>
            <person name="Rieseberg L."/>
            <person name="Michelmore R."/>
            <person name="Lanteri S."/>
        </authorList>
    </citation>
    <scope>NUCLEOTIDE SEQUENCE [LARGE SCALE GENOMIC DNA]</scope>
    <source>
        <strain evidence="2">2C</strain>
    </source>
</reference>
<evidence type="ECO:0000256" key="1">
    <source>
        <dbReference type="SAM" id="Phobius"/>
    </source>
</evidence>
<dbReference type="AlphaFoldDB" id="A0A103YHM7"/>
<proteinExistence type="predicted"/>
<comment type="caution">
    <text evidence="2">The sequence shown here is derived from an EMBL/GenBank/DDBJ whole genome shotgun (WGS) entry which is preliminary data.</text>
</comment>
<sequence length="175" mass="18749">MRDQDDQTRVLNQLGSMIINILSSPPLPIPFPSAFIRSTVASSSTSTSPHPSQLSPTAFAAIFIGISFVLMLFGSAIFVIGFMLMPCVIALVMLFYLAGIVSNLCYLAGVILCPSTRIVSGYLPTFKIHQQSKANRIWHLIELKRGKDAYRLGASGCSGGYVYTVVPGAAISTTG</sequence>
<feature type="transmembrane region" description="Helical" evidence="1">
    <location>
        <begin position="58"/>
        <end position="82"/>
    </location>
</feature>
<protein>
    <submittedName>
        <fullName evidence="2">Uncharacterized protein</fullName>
    </submittedName>
</protein>
<dbReference type="Proteomes" id="UP000243975">
    <property type="component" value="Unassembled WGS sequence"/>
</dbReference>
<keyword evidence="1" id="KW-0812">Transmembrane</keyword>